<keyword evidence="3" id="KW-1185">Reference proteome</keyword>
<dbReference type="PANTHER" id="PTHR38696:SF1">
    <property type="entry name" value="MEDIATOR OF RNA POLYMERASE II TRANSCRIPTION SUBUNIT 13"/>
    <property type="match status" value="1"/>
</dbReference>
<feature type="region of interest" description="Disordered" evidence="1">
    <location>
        <begin position="380"/>
        <end position="470"/>
    </location>
</feature>
<feature type="region of interest" description="Disordered" evidence="1">
    <location>
        <begin position="519"/>
        <end position="539"/>
    </location>
</feature>
<evidence type="ECO:0000313" key="3">
    <source>
        <dbReference type="Proteomes" id="UP001556367"/>
    </source>
</evidence>
<name>A0ABR3J5Q3_9AGAR</name>
<evidence type="ECO:0000313" key="2">
    <source>
        <dbReference type="EMBL" id="KAL0950971.1"/>
    </source>
</evidence>
<feature type="compositionally biased region" description="Low complexity" evidence="1">
    <location>
        <begin position="135"/>
        <end position="150"/>
    </location>
</feature>
<feature type="region of interest" description="Disordered" evidence="1">
    <location>
        <begin position="133"/>
        <end position="156"/>
    </location>
</feature>
<sequence length="818" mass="88313">MATSSPDSGFIPRKEFIREHRDTANTFALMAISSSNLIRLFSFPTSVVNGLRRMLEQRDMLISFREDVTMHCCEFGIDSKPWTAPKNVYSEKLLLDTISLICQSGYTYLSTIDYGREPDDRLAMTFSKPCIIQQPSSRRSGSPVPGSPSGDGSGSNLHEKLANRRSLFAISFASATVLRVINPPLHSTPAILQAVRSSWPRGVNSEKKVAENTYEFKLKGYKWFQEDTFATDSLRHILTLLSSLDAHSFSLMTSMSLTNRSRVKDLWIFTCPQDESSPVIDSPAPSILDSSPDSKKIAYDPSHSAPAVVGGSHRRYATAPNNSTPPAHAVHARAMTDNIVTQPHPHQADHAVRMPVPEPTAAPYVPEAYRAMLPSTVSENTRNMTGVGTPRYSPASPQSQGFEEDVLDSPPPVLHTALRRKTPSPPARSHSPLRPVSTRTKTPPLLVSRDHGPSAPPYASQPNSATSADFSTPLLSPGVFRDSAFSSSEASCDVPIQWTGPEPLKDPQEQARSLFVGSKPTPAPAPQVRLSAGPTVPGGWQTTPIEEKEEDTPSIAPLAANIFDPHGLQSPGRPVQDVRSLVDAPKVRHGDHQSRKSETGLVGLIAATSSPTPPLPTVPASPPSPPSPPTPILRSEDKGKRKEGHGGGQGWVLVNVDKDTPHTPAASPGAHHGGSGLHPPDRGVVSPAPHSPSGPGSPHATRGSLTPRQGGHEHPGAASPTAKAVVIIDAVETRHKAKAGGATTEEPSMKRFFSLSRKNSHRKPNPDEERPPVDKARSPEVMEKVLETTKTKKQRGVLHKLRLGTPEAPRKEERRSIE</sequence>
<dbReference type="PANTHER" id="PTHR38696">
    <property type="entry name" value="MEDIATOR OF RNA POLYMERASE II TRANSCRIPTION SUBUNIT 13"/>
    <property type="match status" value="1"/>
</dbReference>
<accession>A0ABR3J5Q3</accession>
<protein>
    <submittedName>
        <fullName evidence="2">Uncharacterized protein</fullName>
    </submittedName>
</protein>
<feature type="compositionally biased region" description="Low complexity" evidence="1">
    <location>
        <begin position="686"/>
        <end position="700"/>
    </location>
</feature>
<dbReference type="EMBL" id="JASNQZ010000011">
    <property type="protein sequence ID" value="KAL0950971.1"/>
    <property type="molecule type" value="Genomic_DNA"/>
</dbReference>
<feature type="compositionally biased region" description="Polar residues" evidence="1">
    <location>
        <begin position="460"/>
        <end position="470"/>
    </location>
</feature>
<feature type="region of interest" description="Disordered" evidence="1">
    <location>
        <begin position="606"/>
        <end position="818"/>
    </location>
</feature>
<feature type="compositionally biased region" description="Basic and acidic residues" evidence="1">
    <location>
        <begin position="808"/>
        <end position="818"/>
    </location>
</feature>
<dbReference type="Proteomes" id="UP001556367">
    <property type="component" value="Unassembled WGS sequence"/>
</dbReference>
<feature type="compositionally biased region" description="Pro residues" evidence="1">
    <location>
        <begin position="611"/>
        <end position="631"/>
    </location>
</feature>
<proteinExistence type="predicted"/>
<feature type="compositionally biased region" description="Basic residues" evidence="1">
    <location>
        <begin position="791"/>
        <end position="802"/>
    </location>
</feature>
<comment type="caution">
    <text evidence="2">The sequence shown here is derived from an EMBL/GenBank/DDBJ whole genome shotgun (WGS) entry which is preliminary data.</text>
</comment>
<organism evidence="2 3">
    <name type="scientific">Hohenbuehelia grisea</name>
    <dbReference type="NCBI Taxonomy" id="104357"/>
    <lineage>
        <taxon>Eukaryota</taxon>
        <taxon>Fungi</taxon>
        <taxon>Dikarya</taxon>
        <taxon>Basidiomycota</taxon>
        <taxon>Agaricomycotina</taxon>
        <taxon>Agaricomycetes</taxon>
        <taxon>Agaricomycetidae</taxon>
        <taxon>Agaricales</taxon>
        <taxon>Pleurotineae</taxon>
        <taxon>Pleurotaceae</taxon>
        <taxon>Hohenbuehelia</taxon>
    </lineage>
</organism>
<gene>
    <name evidence="2" type="ORF">HGRIS_007719</name>
</gene>
<feature type="compositionally biased region" description="Basic and acidic residues" evidence="1">
    <location>
        <begin position="764"/>
        <end position="790"/>
    </location>
</feature>
<reference evidence="3" key="1">
    <citation type="submission" date="2024-06" db="EMBL/GenBank/DDBJ databases">
        <title>Multi-omics analyses provide insights into the biosynthesis of the anticancer antibiotic pleurotin in Hohenbuehelia grisea.</title>
        <authorList>
            <person name="Weaver J.A."/>
            <person name="Alberti F."/>
        </authorList>
    </citation>
    <scope>NUCLEOTIDE SEQUENCE [LARGE SCALE GENOMIC DNA]</scope>
    <source>
        <strain evidence="3">T-177</strain>
    </source>
</reference>
<evidence type="ECO:0000256" key="1">
    <source>
        <dbReference type="SAM" id="MobiDB-lite"/>
    </source>
</evidence>